<accession>A0A7Z0KXK9</accession>
<proteinExistence type="predicted"/>
<evidence type="ECO:0000313" key="4">
    <source>
        <dbReference type="Proteomes" id="UP000529417"/>
    </source>
</evidence>
<organism evidence="3 4">
    <name type="scientific">Rhabdonatronobacter sediminivivens</name>
    <dbReference type="NCBI Taxonomy" id="2743469"/>
    <lineage>
        <taxon>Bacteria</taxon>
        <taxon>Pseudomonadati</taxon>
        <taxon>Pseudomonadota</taxon>
        <taxon>Alphaproteobacteria</taxon>
        <taxon>Rhodobacterales</taxon>
        <taxon>Paracoccaceae</taxon>
        <taxon>Rhabdonatronobacter</taxon>
    </lineage>
</organism>
<dbReference type="AlphaFoldDB" id="A0A7Z0KXK9"/>
<reference evidence="3 4" key="1">
    <citation type="journal article" date="2000" name="Arch. Microbiol.">
        <title>Rhodobaca bogoriensis gen. nov. and sp. nov., an alkaliphilic purple nonsulfur bacterium from African Rift Valley soda lakes.</title>
        <authorList>
            <person name="Milford A.D."/>
            <person name="Achenbach L.A."/>
            <person name="Jung D.O."/>
            <person name="Madigan M.T."/>
        </authorList>
    </citation>
    <scope>NUCLEOTIDE SEQUENCE [LARGE SCALE GENOMIC DNA]</scope>
    <source>
        <strain evidence="3 4">2376</strain>
    </source>
</reference>
<dbReference type="GO" id="GO:0051082">
    <property type="term" value="F:unfolded protein binding"/>
    <property type="evidence" value="ECO:0007669"/>
    <property type="project" value="InterPro"/>
</dbReference>
<feature type="coiled-coil region" evidence="1">
    <location>
        <begin position="45"/>
        <end position="72"/>
    </location>
</feature>
<dbReference type="InterPro" id="IPR024930">
    <property type="entry name" value="Skp_dom_sf"/>
</dbReference>
<sequence>MTPATAPLAQPLGFSLGQPAQPGSEIRTIDQERLFFNSRFGQRVRDQIIEASRALEAENQRLLDDLSEREAELTALRPTLSPEAFRTQADAFNEEVGVIRDQQERKSRQIGQFQEAEQGRFYDLVVPLLDTLLQDVGARVLLDTRVVLLSDEDVDLTDQAIERIDATLGDGADGVIATLPDLGAPDDESTPPAPRAPEGSAPLELPSPGLE</sequence>
<feature type="region of interest" description="Disordered" evidence="2">
    <location>
        <begin position="173"/>
        <end position="211"/>
    </location>
</feature>
<comment type="caution">
    <text evidence="3">The sequence shown here is derived from an EMBL/GenBank/DDBJ whole genome shotgun (WGS) entry which is preliminary data.</text>
</comment>
<dbReference type="Gene3D" id="3.30.910.20">
    <property type="entry name" value="Skp domain"/>
    <property type="match status" value="1"/>
</dbReference>
<dbReference type="SMART" id="SM00935">
    <property type="entry name" value="OmpH"/>
    <property type="match status" value="1"/>
</dbReference>
<evidence type="ECO:0000313" key="3">
    <source>
        <dbReference type="EMBL" id="NYS24515.1"/>
    </source>
</evidence>
<gene>
    <name evidence="3" type="ORF">HUK65_05875</name>
</gene>
<dbReference type="EMBL" id="JACBXS010000008">
    <property type="protein sequence ID" value="NYS24515.1"/>
    <property type="molecule type" value="Genomic_DNA"/>
</dbReference>
<dbReference type="SUPFAM" id="SSF111384">
    <property type="entry name" value="OmpH-like"/>
    <property type="match status" value="1"/>
</dbReference>
<evidence type="ECO:0000256" key="1">
    <source>
        <dbReference type="SAM" id="Coils"/>
    </source>
</evidence>
<name>A0A7Z0KXK9_9RHOB</name>
<dbReference type="Pfam" id="PF03938">
    <property type="entry name" value="OmpH"/>
    <property type="match status" value="1"/>
</dbReference>
<dbReference type="InterPro" id="IPR005632">
    <property type="entry name" value="Chaperone_Skp"/>
</dbReference>
<dbReference type="Proteomes" id="UP000529417">
    <property type="component" value="Unassembled WGS sequence"/>
</dbReference>
<evidence type="ECO:0000256" key="2">
    <source>
        <dbReference type="SAM" id="MobiDB-lite"/>
    </source>
</evidence>
<keyword evidence="1" id="KW-0175">Coiled coil</keyword>
<feature type="region of interest" description="Disordered" evidence="2">
    <location>
        <begin position="1"/>
        <end position="23"/>
    </location>
</feature>
<protein>
    <submittedName>
        <fullName evidence="3">OmpH family outer membrane protein</fullName>
    </submittedName>
</protein>
<keyword evidence="4" id="KW-1185">Reference proteome</keyword>